<evidence type="ECO:0000259" key="2">
    <source>
        <dbReference type="Pfam" id="PF02517"/>
    </source>
</evidence>
<feature type="transmembrane region" description="Helical" evidence="1">
    <location>
        <begin position="84"/>
        <end position="116"/>
    </location>
</feature>
<feature type="transmembrane region" description="Helical" evidence="1">
    <location>
        <begin position="136"/>
        <end position="157"/>
    </location>
</feature>
<keyword evidence="1" id="KW-0472">Membrane</keyword>
<dbReference type="GO" id="GO:0004175">
    <property type="term" value="F:endopeptidase activity"/>
    <property type="evidence" value="ECO:0007669"/>
    <property type="project" value="UniProtKB-ARBA"/>
</dbReference>
<dbReference type="GO" id="GO:0080120">
    <property type="term" value="P:CAAX-box protein maturation"/>
    <property type="evidence" value="ECO:0007669"/>
    <property type="project" value="UniProtKB-ARBA"/>
</dbReference>
<dbReference type="GO" id="GO:0006508">
    <property type="term" value="P:proteolysis"/>
    <property type="evidence" value="ECO:0007669"/>
    <property type="project" value="UniProtKB-KW"/>
</dbReference>
<evidence type="ECO:0000313" key="4">
    <source>
        <dbReference type="Proteomes" id="UP000298588"/>
    </source>
</evidence>
<protein>
    <submittedName>
        <fullName evidence="3">CPBP family intramembrane metalloprotease</fullName>
    </submittedName>
</protein>
<keyword evidence="3" id="KW-0482">Metalloprotease</keyword>
<accession>A0A4D7QKB4</accession>
<evidence type="ECO:0000256" key="1">
    <source>
        <dbReference type="SAM" id="Phobius"/>
    </source>
</evidence>
<keyword evidence="1" id="KW-0812">Transmembrane</keyword>
<keyword evidence="3" id="KW-0378">Hydrolase</keyword>
<dbReference type="OrthoDB" id="193898at2"/>
<feature type="domain" description="CAAX prenyl protease 2/Lysostaphin resistance protein A-like" evidence="2">
    <location>
        <begin position="103"/>
        <end position="201"/>
    </location>
</feature>
<dbReference type="AlphaFoldDB" id="A0A4D7QKB4"/>
<keyword evidence="4" id="KW-1185">Reference proteome</keyword>
<dbReference type="Pfam" id="PF02517">
    <property type="entry name" value="Rce1-like"/>
    <property type="match status" value="1"/>
</dbReference>
<dbReference type="Proteomes" id="UP000298588">
    <property type="component" value="Chromosome"/>
</dbReference>
<keyword evidence="1" id="KW-1133">Transmembrane helix</keyword>
<keyword evidence="3" id="KW-0645">Protease</keyword>
<name>A0A4D7QKB4_9HYPH</name>
<dbReference type="GO" id="GO:0008237">
    <property type="term" value="F:metallopeptidase activity"/>
    <property type="evidence" value="ECO:0007669"/>
    <property type="project" value="UniProtKB-KW"/>
</dbReference>
<dbReference type="PANTHER" id="PTHR36435:SF1">
    <property type="entry name" value="CAAX AMINO TERMINAL PROTEASE FAMILY PROTEIN"/>
    <property type="match status" value="1"/>
</dbReference>
<dbReference type="RefSeq" id="WP_137101468.1">
    <property type="nucleotide sequence ID" value="NZ_CP039865.1"/>
</dbReference>
<dbReference type="InterPro" id="IPR003675">
    <property type="entry name" value="Rce1/LyrA-like_dom"/>
</dbReference>
<dbReference type="InterPro" id="IPR052710">
    <property type="entry name" value="CAAX_protease"/>
</dbReference>
<feature type="transmembrane region" description="Helical" evidence="1">
    <location>
        <begin position="43"/>
        <end position="63"/>
    </location>
</feature>
<proteinExistence type="predicted"/>
<feature type="transmembrane region" description="Helical" evidence="1">
    <location>
        <begin position="217"/>
        <end position="242"/>
    </location>
</feature>
<reference evidence="3 4" key="1">
    <citation type="submission" date="2019-04" db="EMBL/GenBank/DDBJ databases">
        <title>Phreatobacter aquaticus sp. nov.</title>
        <authorList>
            <person name="Choi A."/>
            <person name="Baek K."/>
        </authorList>
    </citation>
    <scope>NUCLEOTIDE SEQUENCE [LARGE SCALE GENOMIC DNA]</scope>
    <source>
        <strain evidence="3 4">NMCR1094</strain>
    </source>
</reference>
<organism evidence="3 4">
    <name type="scientific">Phreatobacter aquaticus</name>
    <dbReference type="NCBI Taxonomy" id="2570229"/>
    <lineage>
        <taxon>Bacteria</taxon>
        <taxon>Pseudomonadati</taxon>
        <taxon>Pseudomonadota</taxon>
        <taxon>Alphaproteobacteria</taxon>
        <taxon>Hyphomicrobiales</taxon>
        <taxon>Phreatobacteraceae</taxon>
        <taxon>Phreatobacter</taxon>
    </lineage>
</organism>
<dbReference type="KEGG" id="paqt:E8L99_21450"/>
<dbReference type="PANTHER" id="PTHR36435">
    <property type="entry name" value="SLR1288 PROTEIN"/>
    <property type="match status" value="1"/>
</dbReference>
<dbReference type="EMBL" id="CP039865">
    <property type="protein sequence ID" value="QCK88140.1"/>
    <property type="molecule type" value="Genomic_DNA"/>
</dbReference>
<gene>
    <name evidence="3" type="ORF">E8L99_21450</name>
</gene>
<evidence type="ECO:0000313" key="3">
    <source>
        <dbReference type="EMBL" id="QCK88140.1"/>
    </source>
</evidence>
<feature type="transmembrane region" description="Helical" evidence="1">
    <location>
        <begin position="169"/>
        <end position="197"/>
    </location>
</feature>
<sequence length="254" mass="26920">MLDARRLPIALATFAVWTAITLFGARLSHGSAASLLDMLKSSVALHLVAAALFLVVVALVCGWRDLAVRGPSPGSLRILWLPMLYLVGFAGMATALGWPSMSVLLFVAINTLFVGISEELMFRGVLYRAFLTRLPVWPAIVATSLMFGSVHVLNGFITGKFGEAAVQALAATLTGLAMMAILLRTGSLVVAMAYHALWDFLTFSMSAGQKAGTVEAAAAGGWATLVLPIALVLPNAVYGLYLMRYVGRPAPRAP</sequence>